<dbReference type="Gene3D" id="3.40.1420.30">
    <property type="match status" value="1"/>
</dbReference>
<accession>A0A9D1GQC3</accession>
<dbReference type="Pfam" id="PF11396">
    <property type="entry name" value="PepSY_like"/>
    <property type="match status" value="1"/>
</dbReference>
<protein>
    <submittedName>
        <fullName evidence="3">PepSY-like domain-containing protein</fullName>
    </submittedName>
</protein>
<feature type="domain" description="Putative beta-lactamase-inhibitor-like PepSY-like" evidence="2">
    <location>
        <begin position="61"/>
        <end position="142"/>
    </location>
</feature>
<dbReference type="Proteomes" id="UP000886881">
    <property type="component" value="Unassembled WGS sequence"/>
</dbReference>
<dbReference type="EMBL" id="DVLC01000105">
    <property type="protein sequence ID" value="HIT47297.1"/>
    <property type="molecule type" value="Genomic_DNA"/>
</dbReference>
<evidence type="ECO:0000256" key="1">
    <source>
        <dbReference type="SAM" id="SignalP"/>
    </source>
</evidence>
<proteinExistence type="predicted"/>
<reference evidence="3" key="2">
    <citation type="journal article" date="2021" name="PeerJ">
        <title>Extensive microbial diversity within the chicken gut microbiome revealed by metagenomics and culture.</title>
        <authorList>
            <person name="Gilroy R."/>
            <person name="Ravi A."/>
            <person name="Getino M."/>
            <person name="Pursley I."/>
            <person name="Horton D.L."/>
            <person name="Alikhan N.F."/>
            <person name="Baker D."/>
            <person name="Gharbi K."/>
            <person name="Hall N."/>
            <person name="Watson M."/>
            <person name="Adriaenssens E.M."/>
            <person name="Foster-Nyarko E."/>
            <person name="Jarju S."/>
            <person name="Secka A."/>
            <person name="Antonio M."/>
            <person name="Oren A."/>
            <person name="Chaudhuri R.R."/>
            <person name="La Ragione R."/>
            <person name="Hildebrand F."/>
            <person name="Pallen M.J."/>
        </authorList>
    </citation>
    <scope>NUCLEOTIDE SEQUENCE</scope>
    <source>
        <strain evidence="3">ChiHecec2B26-709</strain>
    </source>
</reference>
<feature type="chain" id="PRO_5039280952" evidence="1">
    <location>
        <begin position="21"/>
        <end position="147"/>
    </location>
</feature>
<feature type="signal peptide" evidence="1">
    <location>
        <begin position="1"/>
        <end position="20"/>
    </location>
</feature>
<keyword evidence="1" id="KW-0732">Signal</keyword>
<dbReference type="InterPro" id="IPR021533">
    <property type="entry name" value="PepSY-like"/>
</dbReference>
<sequence>MKKTIIAAFMLLLGITAAKADNDRPINLNQLPKASQEFLARHFGDLQLAFAVEDRKYVGSEYEVTYTDRTEVEFNTNGEWTSVERRYEAVPDAIIPEEIRKYVSTMDFAGGQQIRKISRDRFEWEIELSNGIEMEFDLNFNIVGIDD</sequence>
<comment type="caution">
    <text evidence="3">The sequence shown here is derived from an EMBL/GenBank/DDBJ whole genome shotgun (WGS) entry which is preliminary data.</text>
</comment>
<dbReference type="SUPFAM" id="SSF160574">
    <property type="entry name" value="BT0923-like"/>
    <property type="match status" value="1"/>
</dbReference>
<dbReference type="AlphaFoldDB" id="A0A9D1GQC3"/>
<evidence type="ECO:0000313" key="4">
    <source>
        <dbReference type="Proteomes" id="UP000886881"/>
    </source>
</evidence>
<gene>
    <name evidence="3" type="ORF">IAC35_05515</name>
</gene>
<organism evidence="3 4">
    <name type="scientific">Candidatus Cryptobacteroides merdipullorum</name>
    <dbReference type="NCBI Taxonomy" id="2840771"/>
    <lineage>
        <taxon>Bacteria</taxon>
        <taxon>Pseudomonadati</taxon>
        <taxon>Bacteroidota</taxon>
        <taxon>Bacteroidia</taxon>
        <taxon>Bacteroidales</taxon>
        <taxon>Candidatus Cryptobacteroides</taxon>
    </lineage>
</organism>
<reference evidence="3" key="1">
    <citation type="submission" date="2020-10" db="EMBL/GenBank/DDBJ databases">
        <authorList>
            <person name="Gilroy R."/>
        </authorList>
    </citation>
    <scope>NUCLEOTIDE SEQUENCE</scope>
    <source>
        <strain evidence="3">ChiHecec2B26-709</strain>
    </source>
</reference>
<evidence type="ECO:0000313" key="3">
    <source>
        <dbReference type="EMBL" id="HIT47297.1"/>
    </source>
</evidence>
<evidence type="ECO:0000259" key="2">
    <source>
        <dbReference type="Pfam" id="PF11396"/>
    </source>
</evidence>
<name>A0A9D1GQC3_9BACT</name>